<proteinExistence type="inferred from homology"/>
<evidence type="ECO:0000256" key="5">
    <source>
        <dbReference type="ARBA" id="ARBA00005363"/>
    </source>
</evidence>
<keyword evidence="13" id="KW-0333">Golgi apparatus</keyword>
<comment type="subcellular location">
    <subcellularLocation>
        <location evidence="2">Cytoplasmic vesicle membrane</location>
        <topology evidence="2">Single-pass type I membrane protein</topology>
    </subcellularLocation>
    <subcellularLocation>
        <location evidence="4">Golgi apparatus membrane</location>
        <topology evidence="4">Single-pass type I membrane protein</topology>
    </subcellularLocation>
    <subcellularLocation>
        <location evidence="1">Mitochondrion membrane</location>
        <topology evidence="1">Single-pass membrane protein</topology>
    </subcellularLocation>
    <subcellularLocation>
        <location evidence="3">Preautophagosomal structure membrane</location>
        <topology evidence="3">Single-pass type I membrane protein</topology>
    </subcellularLocation>
</comment>
<keyword evidence="10" id="KW-0653">Protein transport</keyword>
<dbReference type="PROSITE" id="PS51914">
    <property type="entry name" value="MRH"/>
    <property type="match status" value="1"/>
</dbReference>
<dbReference type="GO" id="GO:0000139">
    <property type="term" value="C:Golgi membrane"/>
    <property type="evidence" value="ECO:0007669"/>
    <property type="project" value="UniProtKB-SubCell"/>
</dbReference>
<evidence type="ECO:0000256" key="9">
    <source>
        <dbReference type="ARBA" id="ARBA00022729"/>
    </source>
</evidence>
<dbReference type="Gene3D" id="2.70.130.10">
    <property type="entry name" value="Mannose-6-phosphate receptor binding domain"/>
    <property type="match status" value="1"/>
</dbReference>
<evidence type="ECO:0000256" key="2">
    <source>
        <dbReference type="ARBA" id="ARBA00004358"/>
    </source>
</evidence>
<dbReference type="GO" id="GO:0031966">
    <property type="term" value="C:mitochondrial membrane"/>
    <property type="evidence" value="ECO:0007669"/>
    <property type="project" value="UniProtKB-SubCell"/>
</dbReference>
<evidence type="ECO:0000256" key="16">
    <source>
        <dbReference type="ARBA" id="ARBA00023157"/>
    </source>
</evidence>
<evidence type="ECO:0000256" key="13">
    <source>
        <dbReference type="ARBA" id="ARBA00023034"/>
    </source>
</evidence>
<feature type="transmembrane region" description="Helical" evidence="18">
    <location>
        <begin position="213"/>
        <end position="235"/>
    </location>
</feature>
<dbReference type="GO" id="GO:0030659">
    <property type="term" value="C:cytoplasmic vesicle membrane"/>
    <property type="evidence" value="ECO:0007669"/>
    <property type="project" value="UniProtKB-SubCell"/>
</dbReference>
<keyword evidence="15 18" id="KW-0472">Membrane</keyword>
<evidence type="ECO:0000256" key="11">
    <source>
        <dbReference type="ARBA" id="ARBA00022989"/>
    </source>
</evidence>
<keyword evidence="7" id="KW-0813">Transport</keyword>
<evidence type="ECO:0000256" key="19">
    <source>
        <dbReference type="SAM" id="SignalP"/>
    </source>
</evidence>
<dbReference type="Pfam" id="PF09451">
    <property type="entry name" value="ATG27"/>
    <property type="match status" value="1"/>
</dbReference>
<feature type="signal peptide" evidence="19">
    <location>
        <begin position="1"/>
        <end position="20"/>
    </location>
</feature>
<dbReference type="InterPro" id="IPR009011">
    <property type="entry name" value="Man6P_isomerase_rcpt-bd_dom_sf"/>
</dbReference>
<evidence type="ECO:0000256" key="17">
    <source>
        <dbReference type="ARBA" id="ARBA00023329"/>
    </source>
</evidence>
<keyword evidence="22" id="KW-1185">Reference proteome</keyword>
<evidence type="ECO:0000256" key="1">
    <source>
        <dbReference type="ARBA" id="ARBA00004304"/>
    </source>
</evidence>
<dbReference type="SUPFAM" id="SSF50911">
    <property type="entry name" value="Mannose 6-phosphate receptor domain"/>
    <property type="match status" value="1"/>
</dbReference>
<protein>
    <recommendedName>
        <fullName evidence="6">Autophagy-related protein 27</fullName>
    </recommendedName>
</protein>
<keyword evidence="12" id="KW-0072">Autophagy</keyword>
<dbReference type="OrthoDB" id="29460at2759"/>
<evidence type="ECO:0000259" key="20">
    <source>
        <dbReference type="PROSITE" id="PS51914"/>
    </source>
</evidence>
<keyword evidence="14" id="KW-0496">Mitochondrion</keyword>
<organism evidence="21 22">
    <name type="scientific">Coemansia brasiliensis</name>
    <dbReference type="NCBI Taxonomy" id="2650707"/>
    <lineage>
        <taxon>Eukaryota</taxon>
        <taxon>Fungi</taxon>
        <taxon>Fungi incertae sedis</taxon>
        <taxon>Zoopagomycota</taxon>
        <taxon>Kickxellomycotina</taxon>
        <taxon>Kickxellomycetes</taxon>
        <taxon>Kickxellales</taxon>
        <taxon>Kickxellaceae</taxon>
        <taxon>Coemansia</taxon>
    </lineage>
</organism>
<keyword evidence="17" id="KW-0968">Cytoplasmic vesicle</keyword>
<accession>A0A9W8ICY7</accession>
<evidence type="ECO:0000313" key="21">
    <source>
        <dbReference type="EMBL" id="KAJ2847085.1"/>
    </source>
</evidence>
<keyword evidence="16" id="KW-1015">Disulfide bond</keyword>
<dbReference type="InterPro" id="IPR044865">
    <property type="entry name" value="MRH_dom"/>
</dbReference>
<gene>
    <name evidence="21" type="ORF">IWW36_004028</name>
</gene>
<feature type="chain" id="PRO_5040797178" description="Autophagy-related protein 27" evidence="19">
    <location>
        <begin position="21"/>
        <end position="283"/>
    </location>
</feature>
<evidence type="ECO:0000256" key="15">
    <source>
        <dbReference type="ARBA" id="ARBA00023136"/>
    </source>
</evidence>
<reference evidence="21" key="1">
    <citation type="submission" date="2022-07" db="EMBL/GenBank/DDBJ databases">
        <title>Phylogenomic reconstructions and comparative analyses of Kickxellomycotina fungi.</title>
        <authorList>
            <person name="Reynolds N.K."/>
            <person name="Stajich J.E."/>
            <person name="Barry K."/>
            <person name="Grigoriev I.V."/>
            <person name="Crous P."/>
            <person name="Smith M.E."/>
        </authorList>
    </citation>
    <scope>NUCLEOTIDE SEQUENCE</scope>
    <source>
        <strain evidence="21">NRRL 1566</strain>
    </source>
</reference>
<dbReference type="AlphaFoldDB" id="A0A9W8ICY7"/>
<evidence type="ECO:0000256" key="14">
    <source>
        <dbReference type="ARBA" id="ARBA00023128"/>
    </source>
</evidence>
<evidence type="ECO:0000256" key="7">
    <source>
        <dbReference type="ARBA" id="ARBA00022448"/>
    </source>
</evidence>
<dbReference type="GO" id="GO:0034045">
    <property type="term" value="C:phagophore assembly site membrane"/>
    <property type="evidence" value="ECO:0007669"/>
    <property type="project" value="UniProtKB-SubCell"/>
</dbReference>
<dbReference type="Proteomes" id="UP001139887">
    <property type="component" value="Unassembled WGS sequence"/>
</dbReference>
<dbReference type="EMBL" id="JANBUW010000387">
    <property type="protein sequence ID" value="KAJ2847085.1"/>
    <property type="molecule type" value="Genomic_DNA"/>
</dbReference>
<name>A0A9W8ICY7_9FUNG</name>
<dbReference type="GO" id="GO:0006914">
    <property type="term" value="P:autophagy"/>
    <property type="evidence" value="ECO:0007669"/>
    <property type="project" value="UniProtKB-KW"/>
</dbReference>
<dbReference type="GO" id="GO:0015031">
    <property type="term" value="P:protein transport"/>
    <property type="evidence" value="ECO:0007669"/>
    <property type="project" value="UniProtKB-KW"/>
</dbReference>
<dbReference type="InterPro" id="IPR018939">
    <property type="entry name" value="Autophagy-rel_prot_27"/>
</dbReference>
<evidence type="ECO:0000313" key="22">
    <source>
        <dbReference type="Proteomes" id="UP001139887"/>
    </source>
</evidence>
<evidence type="ECO:0000256" key="10">
    <source>
        <dbReference type="ARBA" id="ARBA00022927"/>
    </source>
</evidence>
<sequence>MHIRSVLTVAVLTLTGGAAAAFDCKKAQVAGYTYDLSPLAKEMVLESNSTTPPTTTGTLYRLNPCAALAAEADSIPEIDRCPESAWVCRKVTNYKKGEKARVTEVNAVAGISSKSEPSLEARASGNESPKEFHWKMGGAEVDKVGWSADIKFICDKSAKNEDQPKLLGFSEGVLSLEWSVPAACALSDGGNGGGGGKEPDGKDDQDSKSGGGFFSALFTVFIIVASLYLVVGVMYKYLVVRASGMDLIPNLAFWREFPYLCADFAQHVWNMVSGHRRDGYSVV</sequence>
<evidence type="ECO:0000256" key="4">
    <source>
        <dbReference type="ARBA" id="ARBA00004614"/>
    </source>
</evidence>
<keyword evidence="8 18" id="KW-0812">Transmembrane</keyword>
<comment type="caution">
    <text evidence="21">The sequence shown here is derived from an EMBL/GenBank/DDBJ whole genome shotgun (WGS) entry which is preliminary data.</text>
</comment>
<evidence type="ECO:0000256" key="18">
    <source>
        <dbReference type="SAM" id="Phobius"/>
    </source>
</evidence>
<dbReference type="PANTHER" id="PTHR15071">
    <property type="entry name" value="MANNOSE-6-PHOSPHATE RECEPTOR FAMILY MEMBER"/>
    <property type="match status" value="1"/>
</dbReference>
<evidence type="ECO:0000256" key="8">
    <source>
        <dbReference type="ARBA" id="ARBA00022692"/>
    </source>
</evidence>
<dbReference type="PANTHER" id="PTHR15071:SF13">
    <property type="entry name" value="AUTOPHAGY-RELATED PROTEIN 27"/>
    <property type="match status" value="1"/>
</dbReference>
<feature type="domain" description="MRH" evidence="20">
    <location>
        <begin position="22"/>
        <end position="186"/>
    </location>
</feature>
<evidence type="ECO:0000256" key="6">
    <source>
        <dbReference type="ARBA" id="ARBA00013776"/>
    </source>
</evidence>
<comment type="similarity">
    <text evidence="5">Belongs to the ATG27 family.</text>
</comment>
<keyword evidence="9 19" id="KW-0732">Signal</keyword>
<evidence type="ECO:0000256" key="3">
    <source>
        <dbReference type="ARBA" id="ARBA00004472"/>
    </source>
</evidence>
<evidence type="ECO:0000256" key="12">
    <source>
        <dbReference type="ARBA" id="ARBA00023006"/>
    </source>
</evidence>
<keyword evidence="11 18" id="KW-1133">Transmembrane helix</keyword>